<organism evidence="1 2">
    <name type="scientific">Solanum commersonii</name>
    <name type="common">Commerson's wild potato</name>
    <name type="synonym">Commerson's nightshade</name>
    <dbReference type="NCBI Taxonomy" id="4109"/>
    <lineage>
        <taxon>Eukaryota</taxon>
        <taxon>Viridiplantae</taxon>
        <taxon>Streptophyta</taxon>
        <taxon>Embryophyta</taxon>
        <taxon>Tracheophyta</taxon>
        <taxon>Spermatophyta</taxon>
        <taxon>Magnoliopsida</taxon>
        <taxon>eudicotyledons</taxon>
        <taxon>Gunneridae</taxon>
        <taxon>Pentapetalae</taxon>
        <taxon>asterids</taxon>
        <taxon>lamiids</taxon>
        <taxon>Solanales</taxon>
        <taxon>Solanaceae</taxon>
        <taxon>Solanoideae</taxon>
        <taxon>Solaneae</taxon>
        <taxon>Solanum</taxon>
    </lineage>
</organism>
<dbReference type="OrthoDB" id="1303904at2759"/>
<keyword evidence="2" id="KW-1185">Reference proteome</keyword>
<evidence type="ECO:0000313" key="2">
    <source>
        <dbReference type="Proteomes" id="UP000824120"/>
    </source>
</evidence>
<dbReference type="Proteomes" id="UP000824120">
    <property type="component" value="Chromosome 10"/>
</dbReference>
<dbReference type="AlphaFoldDB" id="A0A9J5X604"/>
<dbReference type="EMBL" id="JACXVP010000010">
    <property type="protein sequence ID" value="KAG5582440.1"/>
    <property type="molecule type" value="Genomic_DNA"/>
</dbReference>
<gene>
    <name evidence="1" type="ORF">H5410_053067</name>
</gene>
<accession>A0A9J5X604</accession>
<proteinExistence type="predicted"/>
<protein>
    <submittedName>
        <fullName evidence="1">Uncharacterized protein</fullName>
    </submittedName>
</protein>
<name>A0A9J5X604_SOLCO</name>
<reference evidence="1 2" key="1">
    <citation type="submission" date="2020-09" db="EMBL/GenBank/DDBJ databases">
        <title>De no assembly of potato wild relative species, Solanum commersonii.</title>
        <authorList>
            <person name="Cho K."/>
        </authorList>
    </citation>
    <scope>NUCLEOTIDE SEQUENCE [LARGE SCALE GENOMIC DNA]</scope>
    <source>
        <strain evidence="1">LZ3.2</strain>
        <tissue evidence="1">Leaf</tissue>
    </source>
</reference>
<sequence length="249" mass="28924">MNISILLRYSGVWESEINYERYKSDGILVGEDVSFMNLVSIIVAELNIDESRKDIEIRYIVEGNSSPMNIRTDMGVRLYIEVKKREIRFGMYPLCIDTIDKDVLDIENFDVSTGSIVCVEELEVTNYISDTKSTGMKVDQLYKDKATLIFVMAKYKIKHDFNFRVKRSDNRRFSASVRKKSDLFKIRYFNSEHTCPIRDRLLTNVQATVGFISVVTAPKLHNHKRIHTTNDVIEDIRTDAHSYTHTFKA</sequence>
<comment type="caution">
    <text evidence="1">The sequence shown here is derived from an EMBL/GenBank/DDBJ whole genome shotgun (WGS) entry which is preliminary data.</text>
</comment>
<evidence type="ECO:0000313" key="1">
    <source>
        <dbReference type="EMBL" id="KAG5582440.1"/>
    </source>
</evidence>